<sequence length="98" mass="10498">MRIERTALTIIMFIGAISGAIASHSLLDGPSYSKNTDLPDIQSIPCQAREADCDGGLYACTITIETECGGVYPSIQLYELLGLTSCTIAKTRSLPIEE</sequence>
<dbReference type="Proteomes" id="UP000185003">
    <property type="component" value="Unassembled WGS sequence"/>
</dbReference>
<dbReference type="EMBL" id="FSRA01000002">
    <property type="protein sequence ID" value="SIO53619.1"/>
    <property type="molecule type" value="Genomic_DNA"/>
</dbReference>
<organism evidence="1 2">
    <name type="scientific">Chitinophaga niabensis</name>
    <dbReference type="NCBI Taxonomy" id="536979"/>
    <lineage>
        <taxon>Bacteria</taxon>
        <taxon>Pseudomonadati</taxon>
        <taxon>Bacteroidota</taxon>
        <taxon>Chitinophagia</taxon>
        <taxon>Chitinophagales</taxon>
        <taxon>Chitinophagaceae</taxon>
        <taxon>Chitinophaga</taxon>
    </lineage>
</organism>
<protein>
    <submittedName>
        <fullName evidence="1">Uncharacterized protein</fullName>
    </submittedName>
</protein>
<dbReference type="STRING" id="536979.SAMN04488055_5448"/>
<dbReference type="AlphaFoldDB" id="A0A1N6KAK6"/>
<accession>A0A1N6KAK6</accession>
<gene>
    <name evidence="1" type="ORF">SAMN04488055_5448</name>
</gene>
<reference evidence="1 2" key="1">
    <citation type="submission" date="2016-11" db="EMBL/GenBank/DDBJ databases">
        <authorList>
            <person name="Jaros S."/>
            <person name="Januszkiewicz K."/>
            <person name="Wedrychowicz H."/>
        </authorList>
    </citation>
    <scope>NUCLEOTIDE SEQUENCE [LARGE SCALE GENOMIC DNA]</scope>
    <source>
        <strain evidence="1 2">DSM 24787</strain>
    </source>
</reference>
<name>A0A1N6KAK6_9BACT</name>
<keyword evidence="2" id="KW-1185">Reference proteome</keyword>
<evidence type="ECO:0000313" key="1">
    <source>
        <dbReference type="EMBL" id="SIO53619.1"/>
    </source>
</evidence>
<proteinExistence type="predicted"/>
<dbReference type="RefSeq" id="WP_143197597.1">
    <property type="nucleotide sequence ID" value="NZ_FSRA01000002.1"/>
</dbReference>
<evidence type="ECO:0000313" key="2">
    <source>
        <dbReference type="Proteomes" id="UP000185003"/>
    </source>
</evidence>